<dbReference type="InterPro" id="IPR026173">
    <property type="entry name" value="SPAG17"/>
</dbReference>
<evidence type="ECO:0000256" key="1">
    <source>
        <dbReference type="SAM" id="MobiDB-lite"/>
    </source>
</evidence>
<dbReference type="GO" id="GO:1990716">
    <property type="term" value="C:axonemal central apparatus"/>
    <property type="evidence" value="ECO:0007669"/>
    <property type="project" value="TreeGrafter"/>
</dbReference>
<keyword evidence="3" id="KW-1185">Reference proteome</keyword>
<protein>
    <submittedName>
        <fullName evidence="2">Uncharacterized protein</fullName>
    </submittedName>
</protein>
<feature type="region of interest" description="Disordered" evidence="1">
    <location>
        <begin position="877"/>
        <end position="914"/>
    </location>
</feature>
<dbReference type="EMBL" id="ADTU01027334">
    <property type="status" value="NOT_ANNOTATED_CDS"/>
    <property type="molecule type" value="Genomic_DNA"/>
</dbReference>
<reference evidence="3" key="1">
    <citation type="journal article" date="2011" name="PLoS Genet.">
        <title>The genome sequence of the leaf-cutter ant Atta cephalotes reveals insights into its obligate symbiotic lifestyle.</title>
        <authorList>
            <person name="Suen G."/>
            <person name="Teiling C."/>
            <person name="Li L."/>
            <person name="Holt C."/>
            <person name="Abouheif E."/>
            <person name="Bornberg-Bauer E."/>
            <person name="Bouffard P."/>
            <person name="Caldera E.J."/>
            <person name="Cash E."/>
            <person name="Cavanaugh A."/>
            <person name="Denas O."/>
            <person name="Elhaik E."/>
            <person name="Fave M.J."/>
            <person name="Gadau J."/>
            <person name="Gibson J.D."/>
            <person name="Graur D."/>
            <person name="Grubbs K.J."/>
            <person name="Hagen D.E."/>
            <person name="Harkins T.T."/>
            <person name="Helmkampf M."/>
            <person name="Hu H."/>
            <person name="Johnson B.R."/>
            <person name="Kim J."/>
            <person name="Marsh S.E."/>
            <person name="Moeller J.A."/>
            <person name="Munoz-Torres M.C."/>
            <person name="Murphy M.C."/>
            <person name="Naughton M.C."/>
            <person name="Nigam S."/>
            <person name="Overson R."/>
            <person name="Rajakumar R."/>
            <person name="Reese J.T."/>
            <person name="Scott J.J."/>
            <person name="Smith C.R."/>
            <person name="Tao S."/>
            <person name="Tsutsui N.D."/>
            <person name="Viljakainen L."/>
            <person name="Wissler L."/>
            <person name="Yandell M.D."/>
            <person name="Zimmer F."/>
            <person name="Taylor J."/>
            <person name="Slater S.C."/>
            <person name="Clifton S.W."/>
            <person name="Warren W.C."/>
            <person name="Elsik C.G."/>
            <person name="Smith C.D."/>
            <person name="Weinstock G.M."/>
            <person name="Gerardo N.M."/>
            <person name="Currie C.R."/>
        </authorList>
    </citation>
    <scope>NUCLEOTIDE SEQUENCE [LARGE SCALE GENOMIC DNA]</scope>
</reference>
<feature type="region of interest" description="Disordered" evidence="1">
    <location>
        <begin position="1128"/>
        <end position="1185"/>
    </location>
</feature>
<dbReference type="EMBL" id="ADTU01027331">
    <property type="status" value="NOT_ANNOTATED_CDS"/>
    <property type="molecule type" value="Genomic_DNA"/>
</dbReference>
<reference evidence="2" key="2">
    <citation type="submission" date="2016-04" db="UniProtKB">
        <authorList>
            <consortium name="EnsemblMetazoa"/>
        </authorList>
    </citation>
    <scope>IDENTIFICATION</scope>
</reference>
<dbReference type="eggNOG" id="ENOG502QSCB">
    <property type="taxonomic scope" value="Eukaryota"/>
</dbReference>
<dbReference type="PANTHER" id="PTHR21963">
    <property type="entry name" value="PF6"/>
    <property type="match status" value="1"/>
</dbReference>
<feature type="compositionally biased region" description="Basic residues" evidence="1">
    <location>
        <begin position="1"/>
        <end position="17"/>
    </location>
</feature>
<feature type="compositionally biased region" description="Basic and acidic residues" evidence="1">
    <location>
        <begin position="1128"/>
        <end position="1145"/>
    </location>
</feature>
<dbReference type="InParanoid" id="A0A158NVP3"/>
<proteinExistence type="predicted"/>
<dbReference type="OrthoDB" id="10257153at2759"/>
<dbReference type="Proteomes" id="UP000005205">
    <property type="component" value="Unassembled WGS sequence"/>
</dbReference>
<dbReference type="EMBL" id="ADTU01027332">
    <property type="status" value="NOT_ANNOTATED_CDS"/>
    <property type="molecule type" value="Genomic_DNA"/>
</dbReference>
<feature type="region of interest" description="Disordered" evidence="1">
    <location>
        <begin position="1"/>
        <end position="23"/>
    </location>
</feature>
<dbReference type="GO" id="GO:0005576">
    <property type="term" value="C:extracellular region"/>
    <property type="evidence" value="ECO:0007669"/>
    <property type="project" value="GOC"/>
</dbReference>
<dbReference type="EnsemblMetazoa" id="XM_012206211.1">
    <property type="protein sequence ID" value="XP_012061601.1"/>
    <property type="gene ID" value="LOC105624859"/>
</dbReference>
<gene>
    <name evidence="2" type="primary">105624859</name>
</gene>
<name>A0A158NVP3_ATTCE</name>
<dbReference type="KEGG" id="acep:105624859"/>
<dbReference type="GO" id="GO:0003351">
    <property type="term" value="P:epithelial cilium movement involved in extracellular fluid movement"/>
    <property type="evidence" value="ECO:0007669"/>
    <property type="project" value="TreeGrafter"/>
</dbReference>
<dbReference type="GO" id="GO:1904158">
    <property type="term" value="P:axonemal central apparatus assembly"/>
    <property type="evidence" value="ECO:0007669"/>
    <property type="project" value="TreeGrafter"/>
</dbReference>
<evidence type="ECO:0000313" key="3">
    <source>
        <dbReference type="Proteomes" id="UP000005205"/>
    </source>
</evidence>
<dbReference type="PANTHER" id="PTHR21963:SF1">
    <property type="entry name" value="SPERM-ASSOCIATED ANTIGEN 17"/>
    <property type="match status" value="1"/>
</dbReference>
<feature type="compositionally biased region" description="Basic and acidic residues" evidence="1">
    <location>
        <begin position="1155"/>
        <end position="1165"/>
    </location>
</feature>
<sequence length="1811" mass="208963">MKGKKRDERRKKGKRQKERKEADRANRGIGFALLVKRRRKGTMHGMKEIECIPAHECLGEVENAEEMGSFRKQGGRSQKNIINIHNEADWCSALDYILINDDHWWCIVTMMVGTFVEHSRYISLFSETVEEEEQACIYSLSYQKTIDTVKTLSKQDPEKCPVVESICHYANTVLSENNGHLSTWLIARLIKYLIYRTKTKYIGRLKVEANIDCKIDEEYRTIQNTDSSTSSQSTIEDPIPQRAYSNKTEYVFNGKANIRSRASNVPFDGPNLYVVLSGFHNPDLPAELLSVGVPLTCILEIKLPGEKYIGHRETKENDIRDKTPFFEDHHINEIKLVEFWRVTRERFANLSAYPMYANITILTIDLPVFPETVNIIEKESLRRDIYNRILFTLYHLYELYRQHAKYLKNMKLEKRIFDKRDEVVDTKIYDDVLKNIPNEYIGAPLILSAILLQVEHNLATDGCFLADHDTGFSDADTRHENTSMTAERSPTFNMQVKLKLLDLEYELIDEYDTSADGASQSLQSSDLEVIPYGDTLSVIIRHFHDHRVTHLDDAVLRVLRNPKIINVWRNYEIPTKSKSDMYFCHLDNIARAFNREQKVSREEVVHYLHLLMFDDLIFSGSNREARSRLVQPPRDELSELKHMRSTIKRACSVPNFTSPPTIASGLHRCKSDTEIDYCKPVVAFTECPLLFTLTDFRETLLPGYLCKNVFKKRSYQRPSLEEYEDVELLSSRVFLQVVHECFQSFDRFVARYFKPTDSLLLYFSNNDVVNNVSEERCLSSICTPIGLHEFCEYIAKKEENWIKREQETRQSHRMDLTGRFMKNSIKVEDDAIIFDDKCFILRDSLKARHLKKGLDRDGQKKIFETKEFEKAAMENIDGKKMTRQKQNESPTADNESKWADGRVMSGKTSMTKKKSDTKIDDVDTFFLPMKKILSSQCDETGGSYNFVGYDLGSLRVQVIHHSKKFLLDGDTSVRIELEDWLHGDRNLRIAVTLLNCTLRLSGRVSHRQSTSTFHLTTKRGIVLGFYRNRRELVENSSDSHWQNFTFDFRASWPSGLLIEPTIGDDTKNPFYIRQSYISKRPGCAGATHEVCRNFLRNGTVLKYLDDNTVIIFRSNGVIVTCMDFNKPQSHDESIHKTDPKTEFKKGNSSQSVAAKHSDKVIDSTETRSNGSMLDAQPSKHIPSSKGDDSLITGAFAVGEVLRYSVVNYDGRCYEVLNDLVVSEHDRLLVRTTLDYEVNEVFTRRADGTDTLLRSNGELVVTFPDGTCIITGYTIEEQPVICEWTENELQYFGITKTFEKKEYGNRDASTLSPDVEFSHENSSMPHTECQEKQTRVSIVDGFVSILLTFRMEHKDYATVFYDQSVVSCTLSMPDNLHINISRRGHYEVSMEDQINLKISDNDAVFWKICATCGGRSMSTYKFWESGADSQTILTTVGILGDMLEVKSDGTTRYHRNEDHQKNYECNNDVFEYGEEKRNSEEKGANSEARIHCKHERYCEMLKFPARSQYRIFAMNRDLTACEYVHRSVRCEQELAAVFGDEMGMIQYPISRRPELHRLIIFVPVEPELGSKEMLYKYRISDKRTDYDRIELPRSTYSFPYNWLFPFGKKVVSERTRNEVLAKRNEQSLPKLLRVRVFFGIKGADRSVLIDMQRAIGRYWISVLRDGDKCQLFYATESNRPYKVENDYGSLEDSLRELAVGVKRSIDVETYVRSLQGKLIKTSTKAPRQSSRLAELLRQRSSMKKVYEWTLMRIRFGGAAIASHLLPVHVISVPASPAFLGAMVVRAGYSGELPLRGYTRLNPRERVRSTAGE</sequence>
<accession>A0A158NVP3</accession>
<dbReference type="STRING" id="12957.A0A158NVP3"/>
<dbReference type="EMBL" id="ADTU01027333">
    <property type="status" value="NOT_ANNOTATED_CDS"/>
    <property type="molecule type" value="Genomic_DNA"/>
</dbReference>
<organism evidence="2 3">
    <name type="scientific">Atta cephalotes</name>
    <name type="common">Leafcutter ant</name>
    <dbReference type="NCBI Taxonomy" id="12957"/>
    <lineage>
        <taxon>Eukaryota</taxon>
        <taxon>Metazoa</taxon>
        <taxon>Ecdysozoa</taxon>
        <taxon>Arthropoda</taxon>
        <taxon>Hexapoda</taxon>
        <taxon>Insecta</taxon>
        <taxon>Pterygota</taxon>
        <taxon>Neoptera</taxon>
        <taxon>Endopterygota</taxon>
        <taxon>Hymenoptera</taxon>
        <taxon>Apocrita</taxon>
        <taxon>Aculeata</taxon>
        <taxon>Formicoidea</taxon>
        <taxon>Formicidae</taxon>
        <taxon>Myrmicinae</taxon>
        <taxon>Atta</taxon>
    </lineage>
</organism>
<evidence type="ECO:0000313" key="2">
    <source>
        <dbReference type="EnsemblMetazoa" id="XP_012061601.1"/>
    </source>
</evidence>